<dbReference type="GO" id="GO:0016491">
    <property type="term" value="F:oxidoreductase activity"/>
    <property type="evidence" value="ECO:0007669"/>
    <property type="project" value="InterPro"/>
</dbReference>
<dbReference type="InterPro" id="IPR036249">
    <property type="entry name" value="Thioredoxin-like_sf"/>
</dbReference>
<dbReference type="Gene3D" id="3.40.30.10">
    <property type="entry name" value="Glutaredoxin"/>
    <property type="match status" value="1"/>
</dbReference>
<gene>
    <name evidence="4" type="ORF">HNQ39_005229</name>
</gene>
<dbReference type="AlphaFoldDB" id="A0A7W9SW03"/>
<dbReference type="SUPFAM" id="SSF48452">
    <property type="entry name" value="TPR-like"/>
    <property type="match status" value="1"/>
</dbReference>
<dbReference type="Pfam" id="PF00578">
    <property type="entry name" value="AhpC-TSA"/>
    <property type="match status" value="1"/>
</dbReference>
<sequence>MRPLLLALFLLLSSLCLADDTPGHSSHGSAFDSGMRTKPWVIKGIGDTPFPITSKGPEVQKWFDQGNALLHSFWFEEAERSFRWCLKLDPENPMAYWSLARCGFNWFTVGVPNYDDKNFDRYKAFLSEAVRRKSKVSERERMYIEAWEKTYAPLEKNRAKTMCAALQQIVIRFPDDIEAKSLLALYNIGQGSAFANELLIQQVLAKNPMHPGAHHASIHNWDGVSSDQAIRSCELYGKSAPDIGHAMHMPGHIYSKIGMWHEAAIAMDSATRTELRYMNDRLALPFETWNYPHNRNYLCYIQEQLGMAQASLQGSADMLAAPRDPEYNPAETGAIVGQGLEARIRALIKFERWNQILAPNGIEWNDKNDDGKLVRAFAEALALSGTGKNFEARERVTTLRSLLEKLKATAPPGTPIPSPSPLDLMADIADGIVSLGEGSVLDGQRKLLNAAEMEQKFRDKGEYQNDPPGQAWPVMRILGDHYRKSGDNKLAISCYEQALKNEPNDGFSLSGLALAHFYNGNREKATVYAGRLSYVWSQADPNLKWLEDVKKLGLDAKPIAQTPRPERLYQPKTLDTIGPMNWQPFQAPSLQVVDRSGKKVSLQDYKGKNVILVFFLGDACVHCVGQLKSLNDKSADFEEQNTVILAVCSQTPAKLKASKALDQASIKFLSDNAHENARRFSSYDDFEEIELHSTILIDKAGRVRWKRTGGDPFTNLDFLMGELKRVNKSK</sequence>
<feature type="repeat" description="TPR" evidence="1">
    <location>
        <begin position="472"/>
        <end position="505"/>
    </location>
</feature>
<dbReference type="InterPro" id="IPR011990">
    <property type="entry name" value="TPR-like_helical_dom_sf"/>
</dbReference>
<evidence type="ECO:0000313" key="5">
    <source>
        <dbReference type="Proteomes" id="UP000520814"/>
    </source>
</evidence>
<feature type="signal peptide" evidence="2">
    <location>
        <begin position="1"/>
        <end position="18"/>
    </location>
</feature>
<organism evidence="4 5">
    <name type="scientific">Armatimonas rosea</name>
    <dbReference type="NCBI Taxonomy" id="685828"/>
    <lineage>
        <taxon>Bacteria</taxon>
        <taxon>Bacillati</taxon>
        <taxon>Armatimonadota</taxon>
        <taxon>Armatimonadia</taxon>
        <taxon>Armatimonadales</taxon>
        <taxon>Armatimonadaceae</taxon>
        <taxon>Armatimonas</taxon>
    </lineage>
</organism>
<accession>A0A7W9SW03</accession>
<proteinExistence type="predicted"/>
<keyword evidence="5" id="KW-1185">Reference proteome</keyword>
<dbReference type="GO" id="GO:0016209">
    <property type="term" value="F:antioxidant activity"/>
    <property type="evidence" value="ECO:0007669"/>
    <property type="project" value="InterPro"/>
</dbReference>
<dbReference type="PROSITE" id="PS51352">
    <property type="entry name" value="THIOREDOXIN_2"/>
    <property type="match status" value="1"/>
</dbReference>
<dbReference type="SMART" id="SM00028">
    <property type="entry name" value="TPR"/>
    <property type="match status" value="2"/>
</dbReference>
<dbReference type="PANTHER" id="PTHR45588">
    <property type="entry name" value="TPR DOMAIN-CONTAINING PROTEIN"/>
    <property type="match status" value="1"/>
</dbReference>
<comment type="caution">
    <text evidence="4">The sequence shown here is derived from an EMBL/GenBank/DDBJ whole genome shotgun (WGS) entry which is preliminary data.</text>
</comment>
<dbReference type="PROSITE" id="PS50005">
    <property type="entry name" value="TPR"/>
    <property type="match status" value="2"/>
</dbReference>
<dbReference type="InterPro" id="IPR013766">
    <property type="entry name" value="Thioredoxin_domain"/>
</dbReference>
<name>A0A7W9SW03_ARMRO</name>
<keyword evidence="1" id="KW-0802">TPR repeat</keyword>
<dbReference type="Proteomes" id="UP000520814">
    <property type="component" value="Unassembled WGS sequence"/>
</dbReference>
<evidence type="ECO:0000256" key="1">
    <source>
        <dbReference type="PROSITE-ProRule" id="PRU00339"/>
    </source>
</evidence>
<feature type="chain" id="PRO_5030821174" evidence="2">
    <location>
        <begin position="19"/>
        <end position="730"/>
    </location>
</feature>
<evidence type="ECO:0000259" key="3">
    <source>
        <dbReference type="PROSITE" id="PS51352"/>
    </source>
</evidence>
<reference evidence="4 5" key="1">
    <citation type="submission" date="2020-08" db="EMBL/GenBank/DDBJ databases">
        <title>Genomic Encyclopedia of Type Strains, Phase IV (KMG-IV): sequencing the most valuable type-strain genomes for metagenomic binning, comparative biology and taxonomic classification.</title>
        <authorList>
            <person name="Goeker M."/>
        </authorList>
    </citation>
    <scope>NUCLEOTIDE SEQUENCE [LARGE SCALE GENOMIC DNA]</scope>
    <source>
        <strain evidence="4 5">DSM 23562</strain>
    </source>
</reference>
<feature type="repeat" description="TPR" evidence="1">
    <location>
        <begin position="59"/>
        <end position="92"/>
    </location>
</feature>
<evidence type="ECO:0000313" key="4">
    <source>
        <dbReference type="EMBL" id="MBB6053395.1"/>
    </source>
</evidence>
<dbReference type="Pfam" id="PF13176">
    <property type="entry name" value="TPR_7"/>
    <property type="match status" value="1"/>
</dbReference>
<dbReference type="SUPFAM" id="SSF52833">
    <property type="entry name" value="Thioredoxin-like"/>
    <property type="match status" value="1"/>
</dbReference>
<dbReference type="RefSeq" id="WP_184203488.1">
    <property type="nucleotide sequence ID" value="NZ_JACHGW010000006.1"/>
</dbReference>
<dbReference type="PANTHER" id="PTHR45588:SF1">
    <property type="entry name" value="WW DOMAIN-CONTAINING PROTEIN"/>
    <property type="match status" value="1"/>
</dbReference>
<dbReference type="GO" id="GO:0006950">
    <property type="term" value="P:response to stress"/>
    <property type="evidence" value="ECO:0007669"/>
    <property type="project" value="UniProtKB-ARBA"/>
</dbReference>
<dbReference type="EMBL" id="JACHGW010000006">
    <property type="protein sequence ID" value="MBB6053395.1"/>
    <property type="molecule type" value="Genomic_DNA"/>
</dbReference>
<dbReference type="Gene3D" id="1.25.40.10">
    <property type="entry name" value="Tetratricopeptide repeat domain"/>
    <property type="match status" value="2"/>
</dbReference>
<keyword evidence="2" id="KW-0732">Signal</keyword>
<dbReference type="InterPro" id="IPR000866">
    <property type="entry name" value="AhpC/TSA"/>
</dbReference>
<protein>
    <submittedName>
        <fullName evidence="4">Peroxiredoxin/tetratricopeptide (TPR) repeat protein</fullName>
    </submittedName>
</protein>
<dbReference type="InterPro" id="IPR019734">
    <property type="entry name" value="TPR_rpt"/>
</dbReference>
<evidence type="ECO:0000256" key="2">
    <source>
        <dbReference type="SAM" id="SignalP"/>
    </source>
</evidence>
<feature type="domain" description="Thioredoxin" evidence="3">
    <location>
        <begin position="581"/>
        <end position="728"/>
    </location>
</feature>